<evidence type="ECO:0000313" key="1">
    <source>
        <dbReference type="EMBL" id="GAG15705.1"/>
    </source>
</evidence>
<sequence>MPEGDINRLTQSAKEVARRHGAALVGVASVDRFDPMAPLCDAVPKGHHPRDFVPEARSVISIEGRIQA</sequence>
<gene>
    <name evidence="1" type="ORF">S01H1_50474</name>
</gene>
<dbReference type="AlphaFoldDB" id="X0VBK8"/>
<dbReference type="EMBL" id="BARS01032522">
    <property type="protein sequence ID" value="GAG15705.1"/>
    <property type="molecule type" value="Genomic_DNA"/>
</dbReference>
<comment type="caution">
    <text evidence="1">The sequence shown here is derived from an EMBL/GenBank/DDBJ whole genome shotgun (WGS) entry which is preliminary data.</text>
</comment>
<organism evidence="1">
    <name type="scientific">marine sediment metagenome</name>
    <dbReference type="NCBI Taxonomy" id="412755"/>
    <lineage>
        <taxon>unclassified sequences</taxon>
        <taxon>metagenomes</taxon>
        <taxon>ecological metagenomes</taxon>
    </lineage>
</organism>
<reference evidence="1" key="1">
    <citation type="journal article" date="2014" name="Front. Microbiol.">
        <title>High frequency of phylogenetically diverse reductive dehalogenase-homologous genes in deep subseafloor sedimentary metagenomes.</title>
        <authorList>
            <person name="Kawai M."/>
            <person name="Futagami T."/>
            <person name="Toyoda A."/>
            <person name="Takaki Y."/>
            <person name="Nishi S."/>
            <person name="Hori S."/>
            <person name="Arai W."/>
            <person name="Tsubouchi T."/>
            <person name="Morono Y."/>
            <person name="Uchiyama I."/>
            <person name="Ito T."/>
            <person name="Fujiyama A."/>
            <person name="Inagaki F."/>
            <person name="Takami H."/>
        </authorList>
    </citation>
    <scope>NUCLEOTIDE SEQUENCE</scope>
    <source>
        <strain evidence="1">Expedition CK06-06</strain>
    </source>
</reference>
<feature type="non-terminal residue" evidence="1">
    <location>
        <position position="68"/>
    </location>
</feature>
<protein>
    <submittedName>
        <fullName evidence="1">Uncharacterized protein</fullName>
    </submittedName>
</protein>
<proteinExistence type="predicted"/>
<accession>X0VBK8</accession>
<name>X0VBK8_9ZZZZ</name>